<dbReference type="STRING" id="765440.A0A0C3G6R0"/>
<sequence>MHTLTLKNQSFFRPASRPTSPAPGLPSRPDSGIGFERTAHPLNRLSLSTFRRASPAPTPTAIPALPTLVQDGSYLEMLNLKLSEAVSKAFVQPSGPATANELVCGKRPVPAGRGRALGALITSELQATRENPHLYRAILRCLHRPLSVLLSNLSAHLLPLLSSSAFLTPAAPMPQMPNPNPTQLHALALAGIAGELLETFDDLRLGLEVDVRGEGLKMIRDSLVSVVSRVIDPLMGGIKAELMHLIVALENPISITAGPLKILAGTKPSTIQHPSIVALQSMMPIYARALIRYTQWTTSQATLASLLISLLWRGLVALANRPYQSVSPPGSPGLNSAVVKGQRQSASMSPPATPPSVRFAIKLPPSRPPSPPSVQVPSTASADARALYDLLSLLPRPVAASQLAHEAVDEAFDGLKGVAALLEAEQTNAFAKGGQTELERLTADLPTLIALPIVLRGYCPTFRTVAEMLGISEDEYRKGCLLGFSRAEECAAAVGQRVLAVLTNEPHTLANVIVTKWLEVDVATADD</sequence>
<evidence type="ECO:0000313" key="3">
    <source>
        <dbReference type="Proteomes" id="UP000054166"/>
    </source>
</evidence>
<accession>A0A0C3G6R0</accession>
<protein>
    <submittedName>
        <fullName evidence="2">Uncharacterized protein</fullName>
    </submittedName>
</protein>
<dbReference type="Proteomes" id="UP000054166">
    <property type="component" value="Unassembled WGS sequence"/>
</dbReference>
<evidence type="ECO:0000313" key="2">
    <source>
        <dbReference type="EMBL" id="KIM91945.1"/>
    </source>
</evidence>
<reference evidence="2 3" key="1">
    <citation type="submission" date="2014-04" db="EMBL/GenBank/DDBJ databases">
        <authorList>
            <consortium name="DOE Joint Genome Institute"/>
            <person name="Kuo A."/>
            <person name="Tarkka M."/>
            <person name="Buscot F."/>
            <person name="Kohler A."/>
            <person name="Nagy L.G."/>
            <person name="Floudas D."/>
            <person name="Copeland A."/>
            <person name="Barry K.W."/>
            <person name="Cichocki N."/>
            <person name="Veneault-Fourrey C."/>
            <person name="LaButti K."/>
            <person name="Lindquist E.A."/>
            <person name="Lipzen A."/>
            <person name="Lundell T."/>
            <person name="Morin E."/>
            <person name="Murat C."/>
            <person name="Sun H."/>
            <person name="Tunlid A."/>
            <person name="Henrissat B."/>
            <person name="Grigoriev I.V."/>
            <person name="Hibbett D.S."/>
            <person name="Martin F."/>
            <person name="Nordberg H.P."/>
            <person name="Cantor M.N."/>
            <person name="Hua S.X."/>
        </authorList>
    </citation>
    <scope>NUCLEOTIDE SEQUENCE [LARGE SCALE GENOMIC DNA]</scope>
    <source>
        <strain evidence="2 3">F 1598</strain>
    </source>
</reference>
<feature type="compositionally biased region" description="Polar residues" evidence="1">
    <location>
        <begin position="1"/>
        <end position="11"/>
    </location>
</feature>
<dbReference type="EMBL" id="KN832970">
    <property type="protein sequence ID" value="KIM91945.1"/>
    <property type="molecule type" value="Genomic_DNA"/>
</dbReference>
<keyword evidence="3" id="KW-1185">Reference proteome</keyword>
<dbReference type="HOGENOM" id="CLU_039203_0_0_1"/>
<dbReference type="OrthoDB" id="1734943at2759"/>
<proteinExistence type="predicted"/>
<dbReference type="AlphaFoldDB" id="A0A0C3G6R0"/>
<evidence type="ECO:0000256" key="1">
    <source>
        <dbReference type="SAM" id="MobiDB-lite"/>
    </source>
</evidence>
<feature type="region of interest" description="Disordered" evidence="1">
    <location>
        <begin position="1"/>
        <end position="36"/>
    </location>
</feature>
<dbReference type="InParanoid" id="A0A0C3G6R0"/>
<name>A0A0C3G6R0_PILCF</name>
<feature type="compositionally biased region" description="Pro residues" evidence="1">
    <location>
        <begin position="365"/>
        <end position="374"/>
    </location>
</feature>
<feature type="region of interest" description="Disordered" evidence="1">
    <location>
        <begin position="324"/>
        <end position="378"/>
    </location>
</feature>
<gene>
    <name evidence="2" type="ORF">PILCRDRAFT_105340</name>
</gene>
<organism evidence="2 3">
    <name type="scientific">Piloderma croceum (strain F 1598)</name>
    <dbReference type="NCBI Taxonomy" id="765440"/>
    <lineage>
        <taxon>Eukaryota</taxon>
        <taxon>Fungi</taxon>
        <taxon>Dikarya</taxon>
        <taxon>Basidiomycota</taxon>
        <taxon>Agaricomycotina</taxon>
        <taxon>Agaricomycetes</taxon>
        <taxon>Agaricomycetidae</taxon>
        <taxon>Atheliales</taxon>
        <taxon>Atheliaceae</taxon>
        <taxon>Piloderma</taxon>
    </lineage>
</organism>
<reference evidence="3" key="2">
    <citation type="submission" date="2015-01" db="EMBL/GenBank/DDBJ databases">
        <title>Evolutionary Origins and Diversification of the Mycorrhizal Mutualists.</title>
        <authorList>
            <consortium name="DOE Joint Genome Institute"/>
            <consortium name="Mycorrhizal Genomics Consortium"/>
            <person name="Kohler A."/>
            <person name="Kuo A."/>
            <person name="Nagy L.G."/>
            <person name="Floudas D."/>
            <person name="Copeland A."/>
            <person name="Barry K.W."/>
            <person name="Cichocki N."/>
            <person name="Veneault-Fourrey C."/>
            <person name="LaButti K."/>
            <person name="Lindquist E.A."/>
            <person name="Lipzen A."/>
            <person name="Lundell T."/>
            <person name="Morin E."/>
            <person name="Murat C."/>
            <person name="Riley R."/>
            <person name="Ohm R."/>
            <person name="Sun H."/>
            <person name="Tunlid A."/>
            <person name="Henrissat B."/>
            <person name="Grigoriev I.V."/>
            <person name="Hibbett D.S."/>
            <person name="Martin F."/>
        </authorList>
    </citation>
    <scope>NUCLEOTIDE SEQUENCE [LARGE SCALE GENOMIC DNA]</scope>
    <source>
        <strain evidence="3">F 1598</strain>
    </source>
</reference>